<dbReference type="PANTHER" id="PTHR23502:SF59">
    <property type="entry name" value="MULTIDRUG TRANSPORTER, PUTATIVE (AFU_ORTHOLOGUE AFUA_1G10370)-RELATED"/>
    <property type="match status" value="1"/>
</dbReference>
<dbReference type="AlphaFoldDB" id="A0A8H8RQV5"/>
<evidence type="ECO:0000256" key="1">
    <source>
        <dbReference type="ARBA" id="ARBA00004141"/>
    </source>
</evidence>
<feature type="transmembrane region" description="Helical" evidence="6">
    <location>
        <begin position="98"/>
        <end position="118"/>
    </location>
</feature>
<feature type="transmembrane region" description="Helical" evidence="6">
    <location>
        <begin position="335"/>
        <end position="354"/>
    </location>
</feature>
<keyword evidence="2 6" id="KW-0812">Transmembrane</keyword>
<dbReference type="InterPro" id="IPR036259">
    <property type="entry name" value="MFS_trans_sf"/>
</dbReference>
<dbReference type="PANTHER" id="PTHR23502">
    <property type="entry name" value="MAJOR FACILITATOR SUPERFAMILY"/>
    <property type="match status" value="1"/>
</dbReference>
<feature type="transmembrane region" description="Helical" evidence="6">
    <location>
        <begin position="375"/>
        <end position="394"/>
    </location>
</feature>
<keyword evidence="3 6" id="KW-1133">Transmembrane helix</keyword>
<feature type="transmembrane region" description="Helical" evidence="6">
    <location>
        <begin position="188"/>
        <end position="211"/>
    </location>
</feature>
<dbReference type="EMBL" id="QGMJ01000239">
    <property type="protein sequence ID" value="TVY39232.1"/>
    <property type="molecule type" value="Genomic_DNA"/>
</dbReference>
<evidence type="ECO:0000256" key="6">
    <source>
        <dbReference type="SAM" id="Phobius"/>
    </source>
</evidence>
<feature type="transmembrane region" description="Helical" evidence="6">
    <location>
        <begin position="223"/>
        <end position="240"/>
    </location>
</feature>
<dbReference type="Pfam" id="PF07690">
    <property type="entry name" value="MFS_1"/>
    <property type="match status" value="1"/>
</dbReference>
<accession>A0A8H8RQV5</accession>
<dbReference type="SUPFAM" id="SSF103473">
    <property type="entry name" value="MFS general substrate transporter"/>
    <property type="match status" value="1"/>
</dbReference>
<feature type="transmembrane region" description="Helical" evidence="6">
    <location>
        <begin position="66"/>
        <end position="86"/>
    </location>
</feature>
<evidence type="ECO:0000259" key="7">
    <source>
        <dbReference type="PROSITE" id="PS50850"/>
    </source>
</evidence>
<gene>
    <name evidence="8" type="ORF">LSUB1_G004019</name>
</gene>
<dbReference type="GO" id="GO:0022857">
    <property type="term" value="F:transmembrane transporter activity"/>
    <property type="evidence" value="ECO:0007669"/>
    <property type="project" value="InterPro"/>
</dbReference>
<dbReference type="PROSITE" id="PS50850">
    <property type="entry name" value="MFS"/>
    <property type="match status" value="1"/>
</dbReference>
<feature type="domain" description="Major facilitator superfamily (MFS) profile" evidence="7">
    <location>
        <begin position="65"/>
        <end position="495"/>
    </location>
</feature>
<feature type="region of interest" description="Disordered" evidence="5">
    <location>
        <begin position="502"/>
        <end position="545"/>
    </location>
</feature>
<reference evidence="8 9" key="1">
    <citation type="submission" date="2018-05" db="EMBL/GenBank/DDBJ databases">
        <title>Genome sequencing and assembly of the regulated plant pathogen Lachnellula willkommii and related sister species for the development of diagnostic species identification markers.</title>
        <authorList>
            <person name="Giroux E."/>
            <person name="Bilodeau G."/>
        </authorList>
    </citation>
    <scope>NUCLEOTIDE SEQUENCE [LARGE SCALE GENOMIC DNA]</scope>
    <source>
        <strain evidence="8 9">CBS 197.66</strain>
    </source>
</reference>
<keyword evidence="4 6" id="KW-0472">Membrane</keyword>
<sequence length="545" mass="60229">MFDLHPHASQPVRRTPTHIDFKLGRNGKGLPPSLEANHDDYLVELTGDDDPASAKSWPIRRKLRNAAVLGFDTLVASWGSSVYSAAVQPVSKEFHVGTVVSILGLTLYICGFATGPLAFAPMSELYGRKLPITGACFVFTCFMFAAATAKDFQTLMLTRFFAGVFASCPLAVVGGAFSDLFGNETRGIAIAAFSSLVFIGPFISPIVGAFITESYLGWRWTEYITGIMGALAFVLDLFILEETYERTLLQRRAGYYRTETQNFAIHHISEEEVVDVKDLFNKHLSLPLKLLFQEPIVFLITIYTAFIYGILYLFLEAYPIVFAEKRGINEAVATLPYIGLIIGVVVGSGIVIAFEPRYNRKLKANNNIPVPEQRLLPMMLGAILFPIGLFWFAWTGNYPGIHWIVPTLSGIITGAGILTIFLQALNYIIDAYLVVAASAIAANTFLRSFFGAGFPLFATQMFDKLGVDWAGSLLGFLGIAFMPIPFLFYIYGERLRKHSSYAPTDFGKKKDDEENQDGTVGEVEERKRDEEVGEESGWSSTALDA</sequence>
<dbReference type="CDD" id="cd17323">
    <property type="entry name" value="MFS_Tpo1_MDR_like"/>
    <property type="match status" value="1"/>
</dbReference>
<protein>
    <submittedName>
        <fullName evidence="8">Putative transporter</fullName>
    </submittedName>
</protein>
<evidence type="ECO:0000256" key="5">
    <source>
        <dbReference type="SAM" id="MobiDB-lite"/>
    </source>
</evidence>
<dbReference type="Proteomes" id="UP000462212">
    <property type="component" value="Unassembled WGS sequence"/>
</dbReference>
<feature type="transmembrane region" description="Helical" evidence="6">
    <location>
        <begin position="296"/>
        <end position="315"/>
    </location>
</feature>
<organism evidence="8 9">
    <name type="scientific">Lachnellula subtilissima</name>
    <dbReference type="NCBI Taxonomy" id="602034"/>
    <lineage>
        <taxon>Eukaryota</taxon>
        <taxon>Fungi</taxon>
        <taxon>Dikarya</taxon>
        <taxon>Ascomycota</taxon>
        <taxon>Pezizomycotina</taxon>
        <taxon>Leotiomycetes</taxon>
        <taxon>Helotiales</taxon>
        <taxon>Lachnaceae</taxon>
        <taxon>Lachnellula</taxon>
    </lineage>
</organism>
<name>A0A8H8RQV5_9HELO</name>
<evidence type="ECO:0000256" key="2">
    <source>
        <dbReference type="ARBA" id="ARBA00022692"/>
    </source>
</evidence>
<evidence type="ECO:0000313" key="9">
    <source>
        <dbReference type="Proteomes" id="UP000462212"/>
    </source>
</evidence>
<comment type="caution">
    <text evidence="8">The sequence shown here is derived from an EMBL/GenBank/DDBJ whole genome shotgun (WGS) entry which is preliminary data.</text>
</comment>
<dbReference type="OrthoDB" id="9986881at2759"/>
<dbReference type="FunFam" id="1.20.1250.20:FF:000011">
    <property type="entry name" value="MFS multidrug transporter, putative"/>
    <property type="match status" value="1"/>
</dbReference>
<feature type="transmembrane region" description="Helical" evidence="6">
    <location>
        <begin position="470"/>
        <end position="491"/>
    </location>
</feature>
<evidence type="ECO:0000313" key="8">
    <source>
        <dbReference type="EMBL" id="TVY39232.1"/>
    </source>
</evidence>
<evidence type="ECO:0000256" key="4">
    <source>
        <dbReference type="ARBA" id="ARBA00023136"/>
    </source>
</evidence>
<evidence type="ECO:0000256" key="3">
    <source>
        <dbReference type="ARBA" id="ARBA00022989"/>
    </source>
</evidence>
<keyword evidence="9" id="KW-1185">Reference proteome</keyword>
<dbReference type="Gene3D" id="1.20.1250.20">
    <property type="entry name" value="MFS general substrate transporter like domains"/>
    <property type="match status" value="1"/>
</dbReference>
<proteinExistence type="predicted"/>
<feature type="transmembrane region" description="Helical" evidence="6">
    <location>
        <begin position="400"/>
        <end position="422"/>
    </location>
</feature>
<dbReference type="GO" id="GO:0005886">
    <property type="term" value="C:plasma membrane"/>
    <property type="evidence" value="ECO:0007669"/>
    <property type="project" value="TreeGrafter"/>
</dbReference>
<dbReference type="InterPro" id="IPR020846">
    <property type="entry name" value="MFS_dom"/>
</dbReference>
<dbReference type="InterPro" id="IPR011701">
    <property type="entry name" value="MFS"/>
</dbReference>
<feature type="transmembrane region" description="Helical" evidence="6">
    <location>
        <begin position="160"/>
        <end position="181"/>
    </location>
</feature>
<feature type="transmembrane region" description="Helical" evidence="6">
    <location>
        <begin position="429"/>
        <end position="450"/>
    </location>
</feature>
<feature type="transmembrane region" description="Helical" evidence="6">
    <location>
        <begin position="130"/>
        <end position="148"/>
    </location>
</feature>
<comment type="subcellular location">
    <subcellularLocation>
        <location evidence="1">Membrane</location>
        <topology evidence="1">Multi-pass membrane protein</topology>
    </subcellularLocation>
</comment>